<reference evidence="2 3" key="1">
    <citation type="submission" date="2016-10" db="EMBL/GenBank/DDBJ databases">
        <authorList>
            <person name="de Groot N.N."/>
        </authorList>
    </citation>
    <scope>NUCLEOTIDE SEQUENCE [LARGE SCALE GENOMIC DNA]</scope>
    <source>
        <strain evidence="2 3">DSM 18610</strain>
    </source>
</reference>
<keyword evidence="3" id="KW-1185">Reference proteome</keyword>
<evidence type="ECO:0000313" key="3">
    <source>
        <dbReference type="Proteomes" id="UP000199572"/>
    </source>
</evidence>
<feature type="region of interest" description="Disordered" evidence="1">
    <location>
        <begin position="193"/>
        <end position="218"/>
    </location>
</feature>
<name>A0A1H9RZ33_9SPHI</name>
<dbReference type="AlphaFoldDB" id="A0A1H9RZ33"/>
<accession>A0A1H9RZ33</accession>
<evidence type="ECO:0000313" key="2">
    <source>
        <dbReference type="EMBL" id="SER78056.1"/>
    </source>
</evidence>
<dbReference type="STRING" id="390241.SAMN04488023_11648"/>
<feature type="compositionally biased region" description="Basic and acidic residues" evidence="1">
    <location>
        <begin position="193"/>
        <end position="211"/>
    </location>
</feature>
<protein>
    <submittedName>
        <fullName evidence="2">Uncharacterized protein</fullName>
    </submittedName>
</protein>
<dbReference type="Proteomes" id="UP000199572">
    <property type="component" value="Unassembled WGS sequence"/>
</dbReference>
<evidence type="ECO:0000256" key="1">
    <source>
        <dbReference type="SAM" id="MobiDB-lite"/>
    </source>
</evidence>
<sequence>METVKESINRDGMFKWRSIKKLLHLNFDTIVFLAQRLNSRTHTQINTIMKKLFIISAILSIVALTSNQSSAQVSINVNIGAQPSWVPVGYQSVDYYYLPEVQSYYYVPQRQFVFLSGNRWTRSRYLPARYRGYDLHHGRKIVMYGNSPYRSYRTHRVRYANNYGNHRVIRSSYRSDRGPAMLYGYKGHGRSDRHYSYGGGRGRDKGHDRGHGHGKGRH</sequence>
<dbReference type="EMBL" id="FOGG01000016">
    <property type="protein sequence ID" value="SER78056.1"/>
    <property type="molecule type" value="Genomic_DNA"/>
</dbReference>
<gene>
    <name evidence="2" type="ORF">SAMN04488023_11648</name>
</gene>
<organism evidence="2 3">
    <name type="scientific">Pedobacter rhizosphaerae</name>
    <dbReference type="NCBI Taxonomy" id="390241"/>
    <lineage>
        <taxon>Bacteria</taxon>
        <taxon>Pseudomonadati</taxon>
        <taxon>Bacteroidota</taxon>
        <taxon>Sphingobacteriia</taxon>
        <taxon>Sphingobacteriales</taxon>
        <taxon>Sphingobacteriaceae</taxon>
        <taxon>Pedobacter</taxon>
    </lineage>
</organism>
<proteinExistence type="predicted"/>